<dbReference type="Proteomes" id="UP000231932">
    <property type="component" value="Chromosome"/>
</dbReference>
<accession>A0A2K8N877</accession>
<comment type="subcellular location">
    <subcellularLocation>
        <location evidence="2">Endomembrane system</location>
        <topology evidence="2">Multi-pass membrane protein</topology>
    </subcellularLocation>
</comment>
<comment type="catalytic activity">
    <reaction evidence="1">
        <text>a CDP-1,2-diacyl-sn-glycerol + L-serine = a 1,2-diacyl-sn-glycero-3-phospho-L-serine + CMP + H(+)</text>
        <dbReference type="Rhea" id="RHEA:16913"/>
        <dbReference type="ChEBI" id="CHEBI:15378"/>
        <dbReference type="ChEBI" id="CHEBI:33384"/>
        <dbReference type="ChEBI" id="CHEBI:57262"/>
        <dbReference type="ChEBI" id="CHEBI:58332"/>
        <dbReference type="ChEBI" id="CHEBI:60377"/>
        <dbReference type="EC" id="2.7.8.8"/>
    </reaction>
</comment>
<evidence type="ECO:0000256" key="8">
    <source>
        <dbReference type="ARBA" id="ARBA00022692"/>
    </source>
</evidence>
<feature type="transmembrane region" description="Helical" evidence="16">
    <location>
        <begin position="71"/>
        <end position="92"/>
    </location>
</feature>
<keyword evidence="9 16" id="KW-1133">Transmembrane helix</keyword>
<keyword evidence="13" id="KW-1208">Phospholipid metabolism</keyword>
<evidence type="ECO:0000256" key="2">
    <source>
        <dbReference type="ARBA" id="ARBA00004127"/>
    </source>
</evidence>
<keyword evidence="18" id="KW-1185">Reference proteome</keyword>
<evidence type="ECO:0000256" key="5">
    <source>
        <dbReference type="ARBA" id="ARBA00017171"/>
    </source>
</evidence>
<evidence type="ECO:0000256" key="6">
    <source>
        <dbReference type="ARBA" id="ARBA00022516"/>
    </source>
</evidence>
<dbReference type="GO" id="GO:0008654">
    <property type="term" value="P:phospholipid biosynthetic process"/>
    <property type="evidence" value="ECO:0007669"/>
    <property type="project" value="UniProtKB-KW"/>
</dbReference>
<evidence type="ECO:0000313" key="18">
    <source>
        <dbReference type="Proteomes" id="UP000231932"/>
    </source>
</evidence>
<gene>
    <name evidence="17" type="primary">pssA</name>
    <name evidence="17" type="ORF">CVV65_06470</name>
</gene>
<evidence type="ECO:0000256" key="15">
    <source>
        <dbReference type="RuleBase" id="RU003750"/>
    </source>
</evidence>
<dbReference type="KEGG" id="kyr:CVV65_06470"/>
<evidence type="ECO:0000256" key="9">
    <source>
        <dbReference type="ARBA" id="ARBA00022989"/>
    </source>
</evidence>
<dbReference type="InterPro" id="IPR000462">
    <property type="entry name" value="CDP-OH_P_trans"/>
</dbReference>
<evidence type="ECO:0000256" key="10">
    <source>
        <dbReference type="ARBA" id="ARBA00023098"/>
    </source>
</evidence>
<dbReference type="OrthoDB" id="9777147at2"/>
<evidence type="ECO:0000256" key="3">
    <source>
        <dbReference type="ARBA" id="ARBA00010441"/>
    </source>
</evidence>
<reference evidence="18" key="1">
    <citation type="submission" date="2017-11" db="EMBL/GenBank/DDBJ databases">
        <title>Complete Genome Sequence of Kyrpidia sp. Strain EA-1, a thermophilic, hydrogen-oxidizing Bacterium, isolated from the Azores.</title>
        <authorList>
            <person name="Reiner J.E."/>
            <person name="Lapp C.J."/>
            <person name="Bunk B."/>
            <person name="Gescher J."/>
        </authorList>
    </citation>
    <scope>NUCLEOTIDE SEQUENCE [LARGE SCALE GENOMIC DNA]</scope>
    <source>
        <strain evidence="18">EA-1</strain>
    </source>
</reference>
<dbReference type="NCBIfam" id="TIGR00473">
    <property type="entry name" value="pssA"/>
    <property type="match status" value="1"/>
</dbReference>
<keyword evidence="8 16" id="KW-0812">Transmembrane</keyword>
<feature type="transmembrane region" description="Helical" evidence="16">
    <location>
        <begin position="186"/>
        <end position="208"/>
    </location>
</feature>
<evidence type="ECO:0000256" key="4">
    <source>
        <dbReference type="ARBA" id="ARBA00013174"/>
    </source>
</evidence>
<evidence type="ECO:0000313" key="17">
    <source>
        <dbReference type="EMBL" id="ATY84632.1"/>
    </source>
</evidence>
<dbReference type="Gene3D" id="1.20.120.1760">
    <property type="match status" value="1"/>
</dbReference>
<evidence type="ECO:0000256" key="14">
    <source>
        <dbReference type="ARBA" id="ARBA00032361"/>
    </source>
</evidence>
<dbReference type="GO" id="GO:0012505">
    <property type="term" value="C:endomembrane system"/>
    <property type="evidence" value="ECO:0007669"/>
    <property type="project" value="UniProtKB-SubCell"/>
</dbReference>
<dbReference type="PANTHER" id="PTHR14269">
    <property type="entry name" value="CDP-DIACYLGLYCEROL--GLYCEROL-3-PHOSPHATE 3-PHOSPHATIDYLTRANSFERASE-RELATED"/>
    <property type="match status" value="1"/>
</dbReference>
<protein>
    <recommendedName>
        <fullName evidence="5">CDP-diacylglycerol--serine O-phosphatidyltransferase</fullName>
        <ecNumber evidence="4">2.7.8.8</ecNumber>
    </recommendedName>
    <alternativeName>
        <fullName evidence="14">Phosphatidylserine synthase</fullName>
    </alternativeName>
</protein>
<dbReference type="InterPro" id="IPR043130">
    <property type="entry name" value="CDP-OH_PTrfase_TM_dom"/>
</dbReference>
<dbReference type="PROSITE" id="PS00379">
    <property type="entry name" value="CDP_ALCOHOL_P_TRANSF"/>
    <property type="match status" value="1"/>
</dbReference>
<sequence length="237" mass="25936">MTGELWGSCRSKRSWTPFPGIQYNEGAEGSGQVGIRPLRCEYAWGGLRVRRNPVRTELRIRRVPPNPTRRWLKYAANTITAANLSLGLLSVLLSSMHLFHWAAVALMVAVLFDRLDGSTARRLGIASDFGRELDSLSDLVSFGVAPALLVYTQVYMEHLPLVGGALSMVYVLCGALRLARYNVQRFSGGFLGVPITFAGGVLGLLSFVSRDVHLLGFAAAEILLSALMVSKIPIKKF</sequence>
<keyword evidence="10" id="KW-0443">Lipid metabolism</keyword>
<dbReference type="InterPro" id="IPR048254">
    <property type="entry name" value="CDP_ALCOHOL_P_TRANSF_CS"/>
</dbReference>
<evidence type="ECO:0000256" key="11">
    <source>
        <dbReference type="ARBA" id="ARBA00023136"/>
    </source>
</evidence>
<evidence type="ECO:0000256" key="13">
    <source>
        <dbReference type="ARBA" id="ARBA00023264"/>
    </source>
</evidence>
<name>A0A2K8N877_9BACL</name>
<dbReference type="GO" id="GO:0016020">
    <property type="term" value="C:membrane"/>
    <property type="evidence" value="ECO:0007669"/>
    <property type="project" value="InterPro"/>
</dbReference>
<dbReference type="InterPro" id="IPR004533">
    <property type="entry name" value="CDP-diaglyc--ser_O-PTrfase"/>
</dbReference>
<feature type="transmembrane region" description="Helical" evidence="16">
    <location>
        <begin position="161"/>
        <end position="179"/>
    </location>
</feature>
<dbReference type="AlphaFoldDB" id="A0A2K8N877"/>
<dbReference type="GO" id="GO:0003882">
    <property type="term" value="F:CDP-diacylglycerol-serine O-phosphatidyltransferase activity"/>
    <property type="evidence" value="ECO:0007669"/>
    <property type="project" value="UniProtKB-EC"/>
</dbReference>
<evidence type="ECO:0000256" key="16">
    <source>
        <dbReference type="SAM" id="Phobius"/>
    </source>
</evidence>
<keyword evidence="11 16" id="KW-0472">Membrane</keyword>
<dbReference type="Pfam" id="PF01066">
    <property type="entry name" value="CDP-OH_P_transf"/>
    <property type="match status" value="1"/>
</dbReference>
<evidence type="ECO:0000256" key="7">
    <source>
        <dbReference type="ARBA" id="ARBA00022679"/>
    </source>
</evidence>
<keyword evidence="6" id="KW-0444">Lipid biosynthesis</keyword>
<evidence type="ECO:0000256" key="12">
    <source>
        <dbReference type="ARBA" id="ARBA00023209"/>
    </source>
</evidence>
<dbReference type="InterPro" id="IPR050324">
    <property type="entry name" value="CDP-alcohol_PTase-I"/>
</dbReference>
<keyword evidence="12" id="KW-0594">Phospholipid biosynthesis</keyword>
<organism evidence="17 18">
    <name type="scientific">Kyrpidia spormannii</name>
    <dbReference type="NCBI Taxonomy" id="2055160"/>
    <lineage>
        <taxon>Bacteria</taxon>
        <taxon>Bacillati</taxon>
        <taxon>Bacillota</taxon>
        <taxon>Bacilli</taxon>
        <taxon>Bacillales</taxon>
        <taxon>Alicyclobacillaceae</taxon>
        <taxon>Kyrpidia</taxon>
    </lineage>
</organism>
<keyword evidence="7 15" id="KW-0808">Transferase</keyword>
<proteinExistence type="inferred from homology"/>
<dbReference type="EMBL" id="CP024955">
    <property type="protein sequence ID" value="ATY84632.1"/>
    <property type="molecule type" value="Genomic_DNA"/>
</dbReference>
<evidence type="ECO:0000256" key="1">
    <source>
        <dbReference type="ARBA" id="ARBA00000287"/>
    </source>
</evidence>
<feature type="transmembrane region" description="Helical" evidence="16">
    <location>
        <begin position="214"/>
        <end position="234"/>
    </location>
</feature>
<dbReference type="EC" id="2.7.8.8" evidence="4"/>
<dbReference type="PANTHER" id="PTHR14269:SF61">
    <property type="entry name" value="CDP-DIACYLGLYCEROL--SERINE O-PHOSPHATIDYLTRANSFERASE"/>
    <property type="match status" value="1"/>
</dbReference>
<comment type="similarity">
    <text evidence="3 15">Belongs to the CDP-alcohol phosphatidyltransferase class-I family.</text>
</comment>